<dbReference type="AlphaFoldDB" id="A0A1J1J415"/>
<keyword evidence="2" id="KW-1185">Reference proteome</keyword>
<name>A0A1J1J415_9DIPT</name>
<accession>A0A1J1J415</accession>
<gene>
    <name evidence="1" type="ORF">CLUMA_CG018423</name>
</gene>
<evidence type="ECO:0000313" key="2">
    <source>
        <dbReference type="Proteomes" id="UP000183832"/>
    </source>
</evidence>
<proteinExistence type="predicted"/>
<organism evidence="1 2">
    <name type="scientific">Clunio marinus</name>
    <dbReference type="NCBI Taxonomy" id="568069"/>
    <lineage>
        <taxon>Eukaryota</taxon>
        <taxon>Metazoa</taxon>
        <taxon>Ecdysozoa</taxon>
        <taxon>Arthropoda</taxon>
        <taxon>Hexapoda</taxon>
        <taxon>Insecta</taxon>
        <taxon>Pterygota</taxon>
        <taxon>Neoptera</taxon>
        <taxon>Endopterygota</taxon>
        <taxon>Diptera</taxon>
        <taxon>Nematocera</taxon>
        <taxon>Chironomoidea</taxon>
        <taxon>Chironomidae</taxon>
        <taxon>Clunio</taxon>
    </lineage>
</organism>
<protein>
    <submittedName>
        <fullName evidence="1">CLUMA_CG018423, isoform A</fullName>
    </submittedName>
</protein>
<evidence type="ECO:0000313" key="1">
    <source>
        <dbReference type="EMBL" id="CRL05601.1"/>
    </source>
</evidence>
<reference evidence="1 2" key="1">
    <citation type="submission" date="2015-04" db="EMBL/GenBank/DDBJ databases">
        <authorList>
            <person name="Syromyatnikov M.Y."/>
            <person name="Popov V.N."/>
        </authorList>
    </citation>
    <scope>NUCLEOTIDE SEQUENCE [LARGE SCALE GENOMIC DNA]</scope>
</reference>
<sequence length="70" mass="7968">MGDSLEMTSMKEERQIETKEEVKCLLLSKSSDVKAMIQITLNKGAGFKKNYLIYGGENEINILLKKEKKT</sequence>
<dbReference type="Proteomes" id="UP000183832">
    <property type="component" value="Unassembled WGS sequence"/>
</dbReference>
<dbReference type="EMBL" id="CVRI01000064">
    <property type="protein sequence ID" value="CRL05601.1"/>
    <property type="molecule type" value="Genomic_DNA"/>
</dbReference>